<reference evidence="1 2" key="1">
    <citation type="journal article" date="2011" name="J. Bacteriol.">
        <title>Revised genome sequence of Brucella suis 1330.</title>
        <authorList>
            <person name="Tae H."/>
            <person name="Shallom S."/>
            <person name="Settlage R."/>
            <person name="Preston D."/>
            <person name="Adams L.G."/>
            <person name="Garner H.R."/>
        </authorList>
    </citation>
    <scope>NUCLEOTIDE SEQUENCE [LARGE SCALE GENOMIC DNA]</scope>
    <source>
        <strain evidence="1 2">1330</strain>
    </source>
</reference>
<proteinExistence type="predicted"/>
<dbReference type="AlphaFoldDB" id="A0A0H3G6G6"/>
<evidence type="ECO:0000313" key="2">
    <source>
        <dbReference type="Proteomes" id="UP000007104"/>
    </source>
</evidence>
<dbReference type="Proteomes" id="UP000007104">
    <property type="component" value="Chromosome I"/>
</dbReference>
<protein>
    <submittedName>
        <fullName evidence="1">Uncharacterized protein</fullName>
    </submittedName>
</protein>
<accession>A0A0H3G6G6</accession>
<name>A0A0H3G6G6_BRUSU</name>
<dbReference type="KEGG" id="bsi:BS1330_I0572"/>
<organism evidence="1 2">
    <name type="scientific">Brucella suis biovar 1 (strain 1330)</name>
    <dbReference type="NCBI Taxonomy" id="204722"/>
    <lineage>
        <taxon>Bacteria</taxon>
        <taxon>Pseudomonadati</taxon>
        <taxon>Pseudomonadota</taxon>
        <taxon>Alphaproteobacteria</taxon>
        <taxon>Hyphomicrobiales</taxon>
        <taxon>Brucellaceae</taxon>
        <taxon>Brucella/Ochrobactrum group</taxon>
        <taxon>Brucella</taxon>
    </lineage>
</organism>
<dbReference type="EMBL" id="CP002997">
    <property type="protein sequence ID" value="AEM17924.1"/>
    <property type="molecule type" value="Genomic_DNA"/>
</dbReference>
<dbReference type="HOGENOM" id="CLU_3305877_0_0_5"/>
<gene>
    <name evidence="1" type="ordered locus">BS1330_I0572</name>
</gene>
<sequence>MNDVQRVLLTLAIFLPMKADFEKQPSGWLQIADEALKKR</sequence>
<dbReference type="KEGG" id="bms:BR0576"/>
<evidence type="ECO:0000313" key="1">
    <source>
        <dbReference type="EMBL" id="AEM17924.1"/>
    </source>
</evidence>
<keyword evidence="2" id="KW-1185">Reference proteome</keyword>